<dbReference type="RefSeq" id="WP_387988292.1">
    <property type="nucleotide sequence ID" value="NZ_JBHSGR010000008.1"/>
</dbReference>
<gene>
    <name evidence="2" type="ORF">ACFO3M_09255</name>
</gene>
<evidence type="ECO:0000313" key="2">
    <source>
        <dbReference type="EMBL" id="MFC4693570.1"/>
    </source>
</evidence>
<name>A0ABV9LKG3_9ACTN</name>
<reference evidence="3" key="1">
    <citation type="journal article" date="2019" name="Int. J. Syst. Evol. Microbiol.">
        <title>The Global Catalogue of Microorganisms (GCM) 10K type strain sequencing project: providing services to taxonomists for standard genome sequencing and annotation.</title>
        <authorList>
            <consortium name="The Broad Institute Genomics Platform"/>
            <consortium name="The Broad Institute Genome Sequencing Center for Infectious Disease"/>
            <person name="Wu L."/>
            <person name="Ma J."/>
        </authorList>
    </citation>
    <scope>NUCLEOTIDE SEQUENCE [LARGE SCALE GENOMIC DNA]</scope>
    <source>
        <strain evidence="3">CCUG 62763</strain>
    </source>
</reference>
<keyword evidence="1" id="KW-1133">Transmembrane helix</keyword>
<protein>
    <recommendedName>
        <fullName evidence="4">ABC-2 type transport system permease protein</fullName>
    </recommendedName>
</protein>
<organism evidence="2 3">
    <name type="scientific">Geodermatophilus arenarius</name>
    <dbReference type="NCBI Taxonomy" id="1137990"/>
    <lineage>
        <taxon>Bacteria</taxon>
        <taxon>Bacillati</taxon>
        <taxon>Actinomycetota</taxon>
        <taxon>Actinomycetes</taxon>
        <taxon>Geodermatophilales</taxon>
        <taxon>Geodermatophilaceae</taxon>
        <taxon>Geodermatophilus</taxon>
    </lineage>
</organism>
<feature type="transmembrane region" description="Helical" evidence="1">
    <location>
        <begin position="235"/>
        <end position="254"/>
    </location>
</feature>
<sequence length="260" mass="25665">MTAPSVPGVGTGRLLARTAAAEWTRLWTVRATWWCLAAAAVTTAGIDAVVGAEAAADPPSGSGAWAAVAVPVLPAQFALLTLVLLAVTSDHATGGIVPTLQWTPRRGVLLAARTLVPVAVATVLGVAIALAGALAAFAAPHPEITLSWDDGPGVLADVALVLAAGTALAAGLGFLLRSTAGALVAAFLLLLVLPLLLPAVGAGWSAAVAEVLPGSGAAFLLLGGEGPGMTRSSSVAVLLAWAAGALLLGLLRLVRADADR</sequence>
<accession>A0ABV9LKG3</accession>
<feature type="transmembrane region" description="Helical" evidence="1">
    <location>
        <begin position="183"/>
        <end position="204"/>
    </location>
</feature>
<keyword evidence="1" id="KW-0812">Transmembrane</keyword>
<proteinExistence type="predicted"/>
<evidence type="ECO:0000313" key="3">
    <source>
        <dbReference type="Proteomes" id="UP001596025"/>
    </source>
</evidence>
<feature type="transmembrane region" description="Helical" evidence="1">
    <location>
        <begin position="158"/>
        <end position="176"/>
    </location>
</feature>
<keyword evidence="1" id="KW-0472">Membrane</keyword>
<dbReference type="Proteomes" id="UP001596025">
    <property type="component" value="Unassembled WGS sequence"/>
</dbReference>
<evidence type="ECO:0008006" key="4">
    <source>
        <dbReference type="Google" id="ProtNLM"/>
    </source>
</evidence>
<comment type="caution">
    <text evidence="2">The sequence shown here is derived from an EMBL/GenBank/DDBJ whole genome shotgun (WGS) entry which is preliminary data.</text>
</comment>
<feature type="transmembrane region" description="Helical" evidence="1">
    <location>
        <begin position="64"/>
        <end position="87"/>
    </location>
</feature>
<keyword evidence="3" id="KW-1185">Reference proteome</keyword>
<feature type="transmembrane region" description="Helical" evidence="1">
    <location>
        <begin position="31"/>
        <end position="52"/>
    </location>
</feature>
<feature type="transmembrane region" description="Helical" evidence="1">
    <location>
        <begin position="108"/>
        <end position="138"/>
    </location>
</feature>
<dbReference type="EMBL" id="JBHSGR010000008">
    <property type="protein sequence ID" value="MFC4693570.1"/>
    <property type="molecule type" value="Genomic_DNA"/>
</dbReference>
<evidence type="ECO:0000256" key="1">
    <source>
        <dbReference type="SAM" id="Phobius"/>
    </source>
</evidence>